<protein>
    <submittedName>
        <fullName evidence="1">Uncharacterized protein</fullName>
    </submittedName>
</protein>
<comment type="caution">
    <text evidence="1">The sequence shown here is derived from an EMBL/GenBank/DDBJ whole genome shotgun (WGS) entry which is preliminary data.</text>
</comment>
<dbReference type="Proteomes" id="UP000828941">
    <property type="component" value="Chromosome 8"/>
</dbReference>
<dbReference type="EMBL" id="CM039433">
    <property type="protein sequence ID" value="KAI4326929.1"/>
    <property type="molecule type" value="Genomic_DNA"/>
</dbReference>
<accession>A0ACB9MTR4</accession>
<sequence>MCFCNQFSHCAHTTVVASGSSLCDSFHLSVLLGSDLDLRSHHSHLCLVVGSTTVLRFSGRVLKAINTR</sequence>
<organism evidence="1 2">
    <name type="scientific">Bauhinia variegata</name>
    <name type="common">Purple orchid tree</name>
    <name type="synonym">Phanera variegata</name>
    <dbReference type="NCBI Taxonomy" id="167791"/>
    <lineage>
        <taxon>Eukaryota</taxon>
        <taxon>Viridiplantae</taxon>
        <taxon>Streptophyta</taxon>
        <taxon>Embryophyta</taxon>
        <taxon>Tracheophyta</taxon>
        <taxon>Spermatophyta</taxon>
        <taxon>Magnoliopsida</taxon>
        <taxon>eudicotyledons</taxon>
        <taxon>Gunneridae</taxon>
        <taxon>Pentapetalae</taxon>
        <taxon>rosids</taxon>
        <taxon>fabids</taxon>
        <taxon>Fabales</taxon>
        <taxon>Fabaceae</taxon>
        <taxon>Cercidoideae</taxon>
        <taxon>Cercideae</taxon>
        <taxon>Bauhiniinae</taxon>
        <taxon>Bauhinia</taxon>
    </lineage>
</organism>
<gene>
    <name evidence="1" type="ORF">L6164_019443</name>
</gene>
<proteinExistence type="predicted"/>
<name>A0ACB9MTR4_BAUVA</name>
<keyword evidence="2" id="KW-1185">Reference proteome</keyword>
<evidence type="ECO:0000313" key="2">
    <source>
        <dbReference type="Proteomes" id="UP000828941"/>
    </source>
</evidence>
<reference evidence="1 2" key="1">
    <citation type="journal article" date="2022" name="DNA Res.">
        <title>Chromosomal-level genome assembly of the orchid tree Bauhinia variegata (Leguminosae; Cercidoideae) supports the allotetraploid origin hypothesis of Bauhinia.</title>
        <authorList>
            <person name="Zhong Y."/>
            <person name="Chen Y."/>
            <person name="Zheng D."/>
            <person name="Pang J."/>
            <person name="Liu Y."/>
            <person name="Luo S."/>
            <person name="Meng S."/>
            <person name="Qian L."/>
            <person name="Wei D."/>
            <person name="Dai S."/>
            <person name="Zhou R."/>
        </authorList>
    </citation>
    <scope>NUCLEOTIDE SEQUENCE [LARGE SCALE GENOMIC DNA]</scope>
    <source>
        <strain evidence="1">BV-YZ2020</strain>
    </source>
</reference>
<evidence type="ECO:0000313" key="1">
    <source>
        <dbReference type="EMBL" id="KAI4326929.1"/>
    </source>
</evidence>